<sequence length="53" mass="6265">MKIPRDVSSDKIVQLLKKYEYKITRQTGSHIRLTSNIKEMEHNITIPKQKGLR</sequence>
<gene>
    <name evidence="1" type="ORF">S12H4_32600</name>
</gene>
<dbReference type="AlphaFoldDB" id="X1SF85"/>
<protein>
    <recommendedName>
        <fullName evidence="2">Addiction module toxin, HicA family</fullName>
    </recommendedName>
</protein>
<dbReference type="SUPFAM" id="SSF54786">
    <property type="entry name" value="YcfA/nrd intein domain"/>
    <property type="match status" value="1"/>
</dbReference>
<organism evidence="1">
    <name type="scientific">marine sediment metagenome</name>
    <dbReference type="NCBI Taxonomy" id="412755"/>
    <lineage>
        <taxon>unclassified sequences</taxon>
        <taxon>metagenomes</taxon>
        <taxon>ecological metagenomes</taxon>
    </lineage>
</organism>
<dbReference type="Gene3D" id="3.30.920.30">
    <property type="entry name" value="Hypothetical protein"/>
    <property type="match status" value="1"/>
</dbReference>
<evidence type="ECO:0008006" key="2">
    <source>
        <dbReference type="Google" id="ProtNLM"/>
    </source>
</evidence>
<feature type="non-terminal residue" evidence="1">
    <location>
        <position position="53"/>
    </location>
</feature>
<proteinExistence type="predicted"/>
<name>X1SF85_9ZZZZ</name>
<dbReference type="InterPro" id="IPR038570">
    <property type="entry name" value="HicA_sf"/>
</dbReference>
<reference evidence="1" key="1">
    <citation type="journal article" date="2014" name="Front. Microbiol.">
        <title>High frequency of phylogenetically diverse reductive dehalogenase-homologous genes in deep subseafloor sedimentary metagenomes.</title>
        <authorList>
            <person name="Kawai M."/>
            <person name="Futagami T."/>
            <person name="Toyoda A."/>
            <person name="Takaki Y."/>
            <person name="Nishi S."/>
            <person name="Hori S."/>
            <person name="Arai W."/>
            <person name="Tsubouchi T."/>
            <person name="Morono Y."/>
            <person name="Uchiyama I."/>
            <person name="Ito T."/>
            <person name="Fujiyama A."/>
            <person name="Inagaki F."/>
            <person name="Takami H."/>
        </authorList>
    </citation>
    <scope>NUCLEOTIDE SEQUENCE</scope>
    <source>
        <strain evidence="1">Expedition CK06-06</strain>
    </source>
</reference>
<dbReference type="EMBL" id="BARW01019125">
    <property type="protein sequence ID" value="GAI91682.1"/>
    <property type="molecule type" value="Genomic_DNA"/>
</dbReference>
<accession>X1SF85</accession>
<comment type="caution">
    <text evidence="1">The sequence shown here is derived from an EMBL/GenBank/DDBJ whole genome shotgun (WGS) entry which is preliminary data.</text>
</comment>
<evidence type="ECO:0000313" key="1">
    <source>
        <dbReference type="EMBL" id="GAI91682.1"/>
    </source>
</evidence>